<dbReference type="InterPro" id="IPR012676">
    <property type="entry name" value="TGS-like"/>
</dbReference>
<reference evidence="9 10" key="1">
    <citation type="submission" date="2008-02" db="EMBL/GenBank/DDBJ databases">
        <title>Genome sequence of Ureaplasma parvum serovar 3.</title>
        <authorList>
            <person name="Methe B.A."/>
            <person name="Glass J."/>
            <person name="Waites K."/>
            <person name="Shrivastava S."/>
        </authorList>
    </citation>
    <scope>NUCLEOTIDE SEQUENCE [LARGE SCALE GENOMIC DNA]</scope>
    <source>
        <strain evidence="10">ATCC 27815 / 27 / NCTC 11736</strain>
    </source>
</reference>
<dbReference type="KEGG" id="upa:UPA3_0635"/>
<proteinExistence type="inferred from homology"/>
<dbReference type="Gene3D" id="3.40.50.300">
    <property type="entry name" value="P-loop containing nucleotide triphosphate hydrolases"/>
    <property type="match status" value="1"/>
</dbReference>
<dbReference type="PANTHER" id="PTHR23305">
    <property type="entry name" value="OBG GTPASE FAMILY"/>
    <property type="match status" value="1"/>
</dbReference>
<dbReference type="PROSITE" id="PS51880">
    <property type="entry name" value="TGS"/>
    <property type="match status" value="1"/>
</dbReference>
<dbReference type="InterPro" id="IPR006073">
    <property type="entry name" value="GTP-bd"/>
</dbReference>
<feature type="binding site" evidence="6">
    <location>
        <begin position="12"/>
        <end position="17"/>
    </location>
    <ligand>
        <name>ATP</name>
        <dbReference type="ChEBI" id="CHEBI:30616"/>
    </ligand>
</feature>
<dbReference type="Proteomes" id="UP000002162">
    <property type="component" value="Chromosome"/>
</dbReference>
<sequence length="368" mass="41232">MSLSAGLVGLPNVGKSTLFNTITNSRVEAANYPFATIEPNIGIVNINDPRLKRLASLVVPDKIVPTTFKFVDIAGLVKGASQGEGLGNQFLNNIRDVDAICHVVRCFDDKSITHVHNKIDALSDIHVINYELILSDLDIIEKRISRIKKKADSGDKDARREYLILFNIEEALKKGQLASSVKLTKEELKIINSFNLITLKPILYIANISENEISNPDLNKEYLKVKKYAQDNDARCVALSAKIEYEISILDEESKSIFIQDLGIKTTGLDEIVKQTYDLLNLKTYFTYGKQEVRAWTFINGMSAPECAGIIHSDFEKGFIKAEIMHYDDLISLGSEQAVKEAGKIRMEGKSYLMKDGDICNFRFNVTK</sequence>
<dbReference type="GO" id="GO:0005524">
    <property type="term" value="F:ATP binding"/>
    <property type="evidence" value="ECO:0007669"/>
    <property type="project" value="UniProtKB-UniRule"/>
</dbReference>
<dbReference type="SUPFAM" id="SSF81271">
    <property type="entry name" value="TGS-like"/>
    <property type="match status" value="1"/>
</dbReference>
<dbReference type="FunFam" id="1.10.150.300:FF:000004">
    <property type="entry name" value="Ribosome-binding ATPase YchF"/>
    <property type="match status" value="1"/>
</dbReference>
<dbReference type="Pfam" id="PF06071">
    <property type="entry name" value="YchF-GTPase_C"/>
    <property type="match status" value="1"/>
</dbReference>
<comment type="similarity">
    <text evidence="6">Belongs to the TRAFAC class OBG-HflX-like GTPase superfamily. OBG GTPase family. YchF/OLA1 subfamily.</text>
</comment>
<dbReference type="EMBL" id="CP000942">
    <property type="protein sequence ID" value="ACA32953.1"/>
    <property type="molecule type" value="Genomic_DNA"/>
</dbReference>
<dbReference type="GO" id="GO:0005525">
    <property type="term" value="F:GTP binding"/>
    <property type="evidence" value="ECO:0007669"/>
    <property type="project" value="InterPro"/>
</dbReference>
<keyword evidence="4 6" id="KW-0067">ATP-binding</keyword>
<gene>
    <name evidence="6 9" type="primary">ychF</name>
    <name evidence="9" type="ordered locus">UPA3_0635</name>
</gene>
<evidence type="ECO:0000259" key="7">
    <source>
        <dbReference type="PROSITE" id="PS51710"/>
    </source>
</evidence>
<accession>A0A2C9DYH2</accession>
<dbReference type="CDD" id="cd04867">
    <property type="entry name" value="TGS_YchF_OLA1"/>
    <property type="match status" value="1"/>
</dbReference>
<dbReference type="GO" id="GO:0046872">
    <property type="term" value="F:metal ion binding"/>
    <property type="evidence" value="ECO:0007669"/>
    <property type="project" value="UniProtKB-KW"/>
</dbReference>
<dbReference type="InterPro" id="IPR004095">
    <property type="entry name" value="TGS"/>
</dbReference>
<keyword evidence="5" id="KW-0460">Magnesium</keyword>
<organism evidence="9 10">
    <name type="scientific">Ureaplasma parvum serovar 3 (strain ATCC 27815 / 27 / NCTC 11736)</name>
    <dbReference type="NCBI Taxonomy" id="505682"/>
    <lineage>
        <taxon>Bacteria</taxon>
        <taxon>Bacillati</taxon>
        <taxon>Mycoplasmatota</taxon>
        <taxon>Mycoplasmoidales</taxon>
        <taxon>Mycoplasmoidaceae</taxon>
        <taxon>Ureaplasma</taxon>
    </lineage>
</organism>
<evidence type="ECO:0000256" key="6">
    <source>
        <dbReference type="HAMAP-Rule" id="MF_00944"/>
    </source>
</evidence>
<dbReference type="Gene3D" id="1.10.150.300">
    <property type="entry name" value="TGS-like domain"/>
    <property type="match status" value="1"/>
</dbReference>
<evidence type="ECO:0000256" key="5">
    <source>
        <dbReference type="ARBA" id="ARBA00022842"/>
    </source>
</evidence>
<evidence type="ECO:0000256" key="2">
    <source>
        <dbReference type="ARBA" id="ARBA00022723"/>
    </source>
</evidence>
<comment type="cofactor">
    <cofactor evidence="1">
        <name>Mg(2+)</name>
        <dbReference type="ChEBI" id="CHEBI:18420"/>
    </cofactor>
</comment>
<dbReference type="RefSeq" id="WP_006688686.1">
    <property type="nucleotide sequence ID" value="NC_010503.1"/>
</dbReference>
<dbReference type="NCBIfam" id="TIGR00092">
    <property type="entry name" value="redox-regulated ATPase YchF"/>
    <property type="match status" value="1"/>
</dbReference>
<name>A0A2C9DYH2_UREP2</name>
<evidence type="ECO:0000313" key="10">
    <source>
        <dbReference type="Proteomes" id="UP000002162"/>
    </source>
</evidence>
<dbReference type="InterPro" id="IPR031167">
    <property type="entry name" value="G_OBG"/>
</dbReference>
<dbReference type="GO" id="GO:0016887">
    <property type="term" value="F:ATP hydrolysis activity"/>
    <property type="evidence" value="ECO:0007669"/>
    <property type="project" value="UniProtKB-UniRule"/>
</dbReference>
<dbReference type="InterPro" id="IPR041706">
    <property type="entry name" value="YchF_N"/>
</dbReference>
<comment type="function">
    <text evidence="6">ATPase that binds to both the 70S ribosome and the 50S ribosomal subunit in a nucleotide-independent manner.</text>
</comment>
<dbReference type="InterPro" id="IPR012675">
    <property type="entry name" value="Beta-grasp_dom_sf"/>
</dbReference>
<feature type="domain" description="TGS" evidence="8">
    <location>
        <begin position="281"/>
        <end position="364"/>
    </location>
</feature>
<evidence type="ECO:0000256" key="4">
    <source>
        <dbReference type="ARBA" id="ARBA00022840"/>
    </source>
</evidence>
<feature type="domain" description="OBG-type G" evidence="7">
    <location>
        <begin position="3"/>
        <end position="259"/>
    </location>
</feature>
<dbReference type="HAMAP" id="MF_00944">
    <property type="entry name" value="YchF_OLA1_ATPase"/>
    <property type="match status" value="1"/>
</dbReference>
<dbReference type="AlphaFoldDB" id="A0A2C9DYH2"/>
<evidence type="ECO:0000313" key="9">
    <source>
        <dbReference type="EMBL" id="ACA32953.1"/>
    </source>
</evidence>
<dbReference type="InterPro" id="IPR027417">
    <property type="entry name" value="P-loop_NTPase"/>
</dbReference>
<dbReference type="GO" id="GO:0043023">
    <property type="term" value="F:ribosomal large subunit binding"/>
    <property type="evidence" value="ECO:0007669"/>
    <property type="project" value="UniProtKB-UniRule"/>
</dbReference>
<dbReference type="PANTHER" id="PTHR23305:SF18">
    <property type="entry name" value="OBG-TYPE G DOMAIN-CONTAINING PROTEIN"/>
    <property type="match status" value="1"/>
</dbReference>
<evidence type="ECO:0000259" key="8">
    <source>
        <dbReference type="PROSITE" id="PS51880"/>
    </source>
</evidence>
<keyword evidence="3 6" id="KW-0547">Nucleotide-binding</keyword>
<dbReference type="PRINTS" id="PR00326">
    <property type="entry name" value="GTP1OBG"/>
</dbReference>
<dbReference type="InterPro" id="IPR023192">
    <property type="entry name" value="TGS-like_dom_sf"/>
</dbReference>
<dbReference type="GO" id="GO:0005737">
    <property type="term" value="C:cytoplasm"/>
    <property type="evidence" value="ECO:0007669"/>
    <property type="project" value="TreeGrafter"/>
</dbReference>
<dbReference type="Gene3D" id="3.10.20.30">
    <property type="match status" value="1"/>
</dbReference>
<dbReference type="PROSITE" id="PS51710">
    <property type="entry name" value="G_OBG"/>
    <property type="match status" value="1"/>
</dbReference>
<evidence type="ECO:0000256" key="1">
    <source>
        <dbReference type="ARBA" id="ARBA00001946"/>
    </source>
</evidence>
<dbReference type="Pfam" id="PF01926">
    <property type="entry name" value="MMR_HSR1"/>
    <property type="match status" value="1"/>
</dbReference>
<dbReference type="InterPro" id="IPR004396">
    <property type="entry name" value="ATPase_YchF/OLA1"/>
</dbReference>
<dbReference type="FunFam" id="3.10.20.30:FF:000001">
    <property type="entry name" value="Ribosome-binding ATPase YchF"/>
    <property type="match status" value="1"/>
</dbReference>
<dbReference type="SUPFAM" id="SSF52540">
    <property type="entry name" value="P-loop containing nucleoside triphosphate hydrolases"/>
    <property type="match status" value="1"/>
</dbReference>
<dbReference type="HOGENOM" id="CLU_018395_0_1_14"/>
<dbReference type="PIRSF" id="PIRSF006641">
    <property type="entry name" value="CHP00092"/>
    <property type="match status" value="1"/>
</dbReference>
<dbReference type="CDD" id="cd01900">
    <property type="entry name" value="YchF"/>
    <property type="match status" value="1"/>
</dbReference>
<dbReference type="InterPro" id="IPR013029">
    <property type="entry name" value="YchF_C"/>
</dbReference>
<dbReference type="GeneID" id="29672679"/>
<protein>
    <recommendedName>
        <fullName evidence="6">Ribosome-binding ATPase YchF</fullName>
    </recommendedName>
</protein>
<evidence type="ECO:0000256" key="3">
    <source>
        <dbReference type="ARBA" id="ARBA00022741"/>
    </source>
</evidence>
<keyword evidence="2" id="KW-0479">Metal-binding</keyword>